<keyword evidence="3" id="KW-1185">Reference proteome</keyword>
<dbReference type="KEGG" id="dpx:DAPPUDRAFT_310962"/>
<dbReference type="InParanoid" id="E9FW63"/>
<name>E9FW63_DAPPU</name>
<dbReference type="EMBL" id="GL732525">
    <property type="protein sequence ID" value="EFX88671.1"/>
    <property type="molecule type" value="Genomic_DNA"/>
</dbReference>
<dbReference type="AlphaFoldDB" id="E9FW63"/>
<gene>
    <name evidence="2" type="ORF">DAPPUDRAFT_310962</name>
</gene>
<proteinExistence type="predicted"/>
<evidence type="ECO:0000256" key="1">
    <source>
        <dbReference type="SAM" id="SignalP"/>
    </source>
</evidence>
<sequence>MNNFIAISLFLGVVIALCSAYPSSYGGYGNSYGGFEPAYAPHFGSGYDTYIYGSYFGHPGPYDTYGKSYNNYNGGNNYNKGYHQTPYAYPKSYGSY</sequence>
<organism evidence="2 3">
    <name type="scientific">Daphnia pulex</name>
    <name type="common">Water flea</name>
    <dbReference type="NCBI Taxonomy" id="6669"/>
    <lineage>
        <taxon>Eukaryota</taxon>
        <taxon>Metazoa</taxon>
        <taxon>Ecdysozoa</taxon>
        <taxon>Arthropoda</taxon>
        <taxon>Crustacea</taxon>
        <taxon>Branchiopoda</taxon>
        <taxon>Diplostraca</taxon>
        <taxon>Cladocera</taxon>
        <taxon>Anomopoda</taxon>
        <taxon>Daphniidae</taxon>
        <taxon>Daphnia</taxon>
    </lineage>
</organism>
<dbReference type="Proteomes" id="UP000000305">
    <property type="component" value="Unassembled WGS sequence"/>
</dbReference>
<evidence type="ECO:0000313" key="2">
    <source>
        <dbReference type="EMBL" id="EFX88671.1"/>
    </source>
</evidence>
<protein>
    <submittedName>
        <fullName evidence="2">Uncharacterized protein</fullName>
    </submittedName>
</protein>
<reference evidence="2 3" key="1">
    <citation type="journal article" date="2011" name="Science">
        <title>The ecoresponsive genome of Daphnia pulex.</title>
        <authorList>
            <person name="Colbourne J.K."/>
            <person name="Pfrender M.E."/>
            <person name="Gilbert D."/>
            <person name="Thomas W.K."/>
            <person name="Tucker A."/>
            <person name="Oakley T.H."/>
            <person name="Tokishita S."/>
            <person name="Aerts A."/>
            <person name="Arnold G.J."/>
            <person name="Basu M.K."/>
            <person name="Bauer D.J."/>
            <person name="Caceres C.E."/>
            <person name="Carmel L."/>
            <person name="Casola C."/>
            <person name="Choi J.H."/>
            <person name="Detter J.C."/>
            <person name="Dong Q."/>
            <person name="Dusheyko S."/>
            <person name="Eads B.D."/>
            <person name="Frohlich T."/>
            <person name="Geiler-Samerotte K.A."/>
            <person name="Gerlach D."/>
            <person name="Hatcher P."/>
            <person name="Jogdeo S."/>
            <person name="Krijgsveld J."/>
            <person name="Kriventseva E.V."/>
            <person name="Kultz D."/>
            <person name="Laforsch C."/>
            <person name="Lindquist E."/>
            <person name="Lopez J."/>
            <person name="Manak J.R."/>
            <person name="Muller J."/>
            <person name="Pangilinan J."/>
            <person name="Patwardhan R.P."/>
            <person name="Pitluck S."/>
            <person name="Pritham E.J."/>
            <person name="Rechtsteiner A."/>
            <person name="Rho M."/>
            <person name="Rogozin I.B."/>
            <person name="Sakarya O."/>
            <person name="Salamov A."/>
            <person name="Schaack S."/>
            <person name="Shapiro H."/>
            <person name="Shiga Y."/>
            <person name="Skalitzky C."/>
            <person name="Smith Z."/>
            <person name="Souvorov A."/>
            <person name="Sung W."/>
            <person name="Tang Z."/>
            <person name="Tsuchiya D."/>
            <person name="Tu H."/>
            <person name="Vos H."/>
            <person name="Wang M."/>
            <person name="Wolf Y.I."/>
            <person name="Yamagata H."/>
            <person name="Yamada T."/>
            <person name="Ye Y."/>
            <person name="Shaw J.R."/>
            <person name="Andrews J."/>
            <person name="Crease T.J."/>
            <person name="Tang H."/>
            <person name="Lucas S.M."/>
            <person name="Robertson H.M."/>
            <person name="Bork P."/>
            <person name="Koonin E.V."/>
            <person name="Zdobnov E.M."/>
            <person name="Grigoriev I.V."/>
            <person name="Lynch M."/>
            <person name="Boore J.L."/>
        </authorList>
    </citation>
    <scope>NUCLEOTIDE SEQUENCE [LARGE SCALE GENOMIC DNA]</scope>
</reference>
<feature type="signal peptide" evidence="1">
    <location>
        <begin position="1"/>
        <end position="20"/>
    </location>
</feature>
<evidence type="ECO:0000313" key="3">
    <source>
        <dbReference type="Proteomes" id="UP000000305"/>
    </source>
</evidence>
<keyword evidence="1" id="KW-0732">Signal</keyword>
<dbReference type="OrthoDB" id="6333820at2759"/>
<feature type="chain" id="PRO_5003240632" evidence="1">
    <location>
        <begin position="21"/>
        <end position="96"/>
    </location>
</feature>
<accession>E9FW63</accession>
<dbReference type="HOGENOM" id="CLU_2361848_0_0_1"/>